<protein>
    <submittedName>
        <fullName evidence="2">Uncharacterized protein</fullName>
    </submittedName>
</protein>
<dbReference type="Proteomes" id="UP000012220">
    <property type="component" value="Unassembled WGS sequence"/>
</dbReference>
<evidence type="ECO:0000256" key="1">
    <source>
        <dbReference type="SAM" id="Coils"/>
    </source>
</evidence>
<name>N1UZF2_LEPIR</name>
<dbReference type="BioCyc" id="LINT1085541:G11IQ-1152-MONOMER"/>
<evidence type="ECO:0000313" key="2">
    <source>
        <dbReference type="EMBL" id="EMY27240.1"/>
    </source>
</evidence>
<dbReference type="AlphaFoldDB" id="N1UZF2"/>
<dbReference type="EMBL" id="AHNY02000048">
    <property type="protein sequence ID" value="EMY27240.1"/>
    <property type="molecule type" value="Genomic_DNA"/>
</dbReference>
<sequence length="200" mass="22943">MEFAKIRGKSYQDCLMEMKMKYGSEATVISQTVVTEGGVMGTGLLAKKMIEIQIGIPEKQASREKIERKLQDLKDLLKQKSYASPERKKTLQTLKPLSKTLEEKEIAVEEEIEEITTEPDRVGLSFEKELLDKNSFLRRETSTVRKDSPLIRLGEKLVREGMSQSYVEEIISKVEERLSPLDQGRNHAVLERTIEILKKE</sequence>
<evidence type="ECO:0000313" key="3">
    <source>
        <dbReference type="Proteomes" id="UP000012220"/>
    </source>
</evidence>
<gene>
    <name evidence="2" type="ORF">LEP1GSC115_3892</name>
</gene>
<comment type="caution">
    <text evidence="2">The sequence shown here is derived from an EMBL/GenBank/DDBJ whole genome shotgun (WGS) entry which is preliminary data.</text>
</comment>
<feature type="coiled-coil region" evidence="1">
    <location>
        <begin position="56"/>
        <end position="118"/>
    </location>
</feature>
<accession>N1UZF2</accession>
<keyword evidence="1" id="KW-0175">Coiled coil</keyword>
<reference evidence="2 3" key="1">
    <citation type="submission" date="2013-02" db="EMBL/GenBank/DDBJ databases">
        <authorList>
            <person name="Harkins D.M."/>
            <person name="Durkin A.S."/>
            <person name="Brinkac L.M."/>
            <person name="Haft D.H."/>
            <person name="Selengut J.D."/>
            <person name="Sanka R."/>
            <person name="DePew J."/>
            <person name="Purushe J."/>
            <person name="Picardeau M."/>
            <person name="Werts C."/>
            <person name="Goarant C."/>
            <person name="Vinetz J.M."/>
            <person name="Sutton G.G."/>
            <person name="Nierman W.C."/>
            <person name="Fouts D.E."/>
        </authorList>
    </citation>
    <scope>NUCLEOTIDE SEQUENCE [LARGE SCALE GENOMIC DNA]</scope>
    <source>
        <strain evidence="2 3">200703203</strain>
    </source>
</reference>
<proteinExistence type="predicted"/>
<organism evidence="2 3">
    <name type="scientific">Leptospira interrogans serovar Australis str. 200703203</name>
    <dbReference type="NCBI Taxonomy" id="1085541"/>
    <lineage>
        <taxon>Bacteria</taxon>
        <taxon>Pseudomonadati</taxon>
        <taxon>Spirochaetota</taxon>
        <taxon>Spirochaetia</taxon>
        <taxon>Leptospirales</taxon>
        <taxon>Leptospiraceae</taxon>
        <taxon>Leptospira</taxon>
    </lineage>
</organism>